<dbReference type="PROSITE" id="PS01013">
    <property type="entry name" value="OSBP"/>
    <property type="match status" value="1"/>
</dbReference>
<reference evidence="6 7" key="1">
    <citation type="submission" date="2022-12" db="EMBL/GenBank/DDBJ databases">
        <title>Chromosome-level genome of Tegillarca granosa.</title>
        <authorList>
            <person name="Kim J."/>
        </authorList>
    </citation>
    <scope>NUCLEOTIDE SEQUENCE [LARGE SCALE GENOMIC DNA]</scope>
    <source>
        <strain evidence="6">Teg-2019</strain>
        <tissue evidence="6">Adductor muscle</tissue>
    </source>
</reference>
<dbReference type="InterPro" id="IPR011993">
    <property type="entry name" value="PH-like_dom_sf"/>
</dbReference>
<dbReference type="Gene3D" id="2.40.160.120">
    <property type="match status" value="1"/>
</dbReference>
<keyword evidence="4" id="KW-0445">Lipid transport</keyword>
<dbReference type="Gene3D" id="2.30.29.30">
    <property type="entry name" value="Pleckstrin-homology domain (PH domain)/Phosphotyrosine-binding domain (PTB)"/>
    <property type="match status" value="1"/>
</dbReference>
<dbReference type="SUPFAM" id="SSF144000">
    <property type="entry name" value="Oxysterol-binding protein-like"/>
    <property type="match status" value="1"/>
</dbReference>
<evidence type="ECO:0000256" key="5">
    <source>
        <dbReference type="SAM" id="MobiDB-lite"/>
    </source>
</evidence>
<name>A0ABQ9E034_TEGGR</name>
<evidence type="ECO:0000313" key="6">
    <source>
        <dbReference type="EMBL" id="KAJ8298836.1"/>
    </source>
</evidence>
<dbReference type="InterPro" id="IPR018494">
    <property type="entry name" value="Oxysterol-bd_CS"/>
</dbReference>
<feature type="compositionally biased region" description="Acidic residues" evidence="5">
    <location>
        <begin position="302"/>
        <end position="312"/>
    </location>
</feature>
<keyword evidence="4" id="KW-0813">Transport</keyword>
<dbReference type="InterPro" id="IPR000648">
    <property type="entry name" value="Oxysterol-bd"/>
</dbReference>
<comment type="similarity">
    <text evidence="1 3">Belongs to the OSBP family.</text>
</comment>
<evidence type="ECO:0000313" key="7">
    <source>
        <dbReference type="Proteomes" id="UP001217089"/>
    </source>
</evidence>
<dbReference type="PANTHER" id="PTHR10972:SF102">
    <property type="entry name" value="OXYSTEROL-BINDING PROTEIN"/>
    <property type="match status" value="1"/>
</dbReference>
<dbReference type="SUPFAM" id="SSF50729">
    <property type="entry name" value="PH domain-like"/>
    <property type="match status" value="1"/>
</dbReference>
<evidence type="ECO:0000256" key="1">
    <source>
        <dbReference type="ARBA" id="ARBA00008842"/>
    </source>
</evidence>
<organism evidence="6 7">
    <name type="scientific">Tegillarca granosa</name>
    <name type="common">Malaysian cockle</name>
    <name type="synonym">Anadara granosa</name>
    <dbReference type="NCBI Taxonomy" id="220873"/>
    <lineage>
        <taxon>Eukaryota</taxon>
        <taxon>Metazoa</taxon>
        <taxon>Spiralia</taxon>
        <taxon>Lophotrochozoa</taxon>
        <taxon>Mollusca</taxon>
        <taxon>Bivalvia</taxon>
        <taxon>Autobranchia</taxon>
        <taxon>Pteriomorphia</taxon>
        <taxon>Arcoida</taxon>
        <taxon>Arcoidea</taxon>
        <taxon>Arcidae</taxon>
        <taxon>Tegillarca</taxon>
    </lineage>
</organism>
<protein>
    <recommendedName>
        <fullName evidence="4">Oxysterol-binding protein</fullName>
    </recommendedName>
</protein>
<dbReference type="InterPro" id="IPR037239">
    <property type="entry name" value="OSBP_sf"/>
</dbReference>
<evidence type="ECO:0000256" key="2">
    <source>
        <dbReference type="ARBA" id="ARBA00023121"/>
    </source>
</evidence>
<proteinExistence type="inferred from homology"/>
<dbReference type="EMBL" id="JARBDR010000921">
    <property type="protein sequence ID" value="KAJ8298836.1"/>
    <property type="molecule type" value="Genomic_DNA"/>
</dbReference>
<accession>A0ABQ9E034</accession>
<keyword evidence="7" id="KW-1185">Reference proteome</keyword>
<evidence type="ECO:0000256" key="4">
    <source>
        <dbReference type="RuleBase" id="RU003845"/>
    </source>
</evidence>
<comment type="caution">
    <text evidence="6">The sequence shown here is derived from an EMBL/GenBank/DDBJ whole genome shotgun (WGS) entry which is preliminary data.</text>
</comment>
<evidence type="ECO:0000256" key="3">
    <source>
        <dbReference type="RuleBase" id="RU003844"/>
    </source>
</evidence>
<feature type="region of interest" description="Disordered" evidence="5">
    <location>
        <begin position="278"/>
        <end position="320"/>
    </location>
</feature>
<keyword evidence="2" id="KW-0446">Lipid-binding</keyword>
<dbReference type="Proteomes" id="UP001217089">
    <property type="component" value="Unassembled WGS sequence"/>
</dbReference>
<feature type="compositionally biased region" description="Basic and acidic residues" evidence="5">
    <location>
        <begin position="278"/>
        <end position="301"/>
    </location>
</feature>
<dbReference type="Pfam" id="PF01237">
    <property type="entry name" value="Oxysterol_BP"/>
    <property type="match status" value="1"/>
</dbReference>
<gene>
    <name evidence="6" type="ORF">KUTeg_022896</name>
</gene>
<dbReference type="PANTHER" id="PTHR10972">
    <property type="entry name" value="OXYSTEROL-BINDING PROTEIN-RELATED"/>
    <property type="match status" value="1"/>
</dbReference>
<sequence>MNLFKTLKEQMSYPKHEPGYLLSVSVSKHEPRYLLLVSVSKKKPGYLLSVSVSKHESGYLLSVQKCYLISTAQSILFAVKGMEYEHNKYKKMSSESKLFMPVSDKSQPGNTVVNSASKMSKRESLKVQKKNYRSQKKQAARELLSTLKDPSVIVLADWLKVRGTLKSWTKIWCVLKPGLLVLYKSQKQKGPKGETIGAIVQPLPYSYVIFRSPSESAGKCWMDALELALRCTGLLMRSMKKDQEYVKDEGAPEIPENMLTPTFHLIDQHDQLNESDCEKHFEDQGLDEDSKTDREEMKTDTESDTEYEEEKVFDEPPKKPEETHYAENMVEELGQQGDSCQTEEVNDENKGLIWMLVKQGLKKPYNPIIGETFRCNWYHPKTKSRTYYIAEQISHHPPVSAFHVTNRQDGFNISGSILAKSKFYGNSLSALLDGTAKLTFLKRGEDYFITMPYAHCKGILIGTLTMEMGGKVSIDCPRTGYRCDLEFKLKPFLGSGEASNKIVGKLKMGTDTLATFEGHWDQEIYIKDKLTGETHLFWNPTNEVKAQRLKRYTVPVDEQDYGERLVKL</sequence>